<dbReference type="Pfam" id="PF07944">
    <property type="entry name" value="Beta-AFase-like_GH127_cat"/>
    <property type="match status" value="1"/>
</dbReference>
<comment type="caution">
    <text evidence="4">The sequence shown here is derived from an EMBL/GenBank/DDBJ whole genome shotgun (WGS) entry which is preliminary data.</text>
</comment>
<dbReference type="PANTHER" id="PTHR43465:SF2">
    <property type="entry name" value="DUF1680 DOMAIN PROTEIN (AFU_ORTHOLOGUE AFUA_1G08910)"/>
    <property type="match status" value="1"/>
</dbReference>
<name>A0ABT8KAZ5_9MICO</name>
<dbReference type="InterPro" id="IPR012878">
    <property type="entry name" value="Beta-AFase-like_GH127_cat"/>
</dbReference>
<evidence type="ECO:0000313" key="5">
    <source>
        <dbReference type="Proteomes" id="UP001174208"/>
    </source>
</evidence>
<dbReference type="InterPro" id="IPR049046">
    <property type="entry name" value="Beta-AFase-like_GH127_middle"/>
</dbReference>
<dbReference type="EMBL" id="JAROCF010000001">
    <property type="protein sequence ID" value="MDN4614227.1"/>
    <property type="molecule type" value="Genomic_DNA"/>
</dbReference>
<dbReference type="Pfam" id="PF20737">
    <property type="entry name" value="Glyco_hydro127C"/>
    <property type="match status" value="1"/>
</dbReference>
<dbReference type="InterPro" id="IPR049049">
    <property type="entry name" value="Beta-AFase-like_GH127_C"/>
</dbReference>
<dbReference type="PANTHER" id="PTHR43465">
    <property type="entry name" value="DUF1680 DOMAIN PROTEIN (AFU_ORTHOLOGUE AFUA_1G08910)"/>
    <property type="match status" value="1"/>
</dbReference>
<keyword evidence="5" id="KW-1185">Reference proteome</keyword>
<dbReference type="SUPFAM" id="SSF48208">
    <property type="entry name" value="Six-hairpin glycosidases"/>
    <property type="match status" value="1"/>
</dbReference>
<dbReference type="InterPro" id="IPR008928">
    <property type="entry name" value="6-hairpin_glycosidase_sf"/>
</dbReference>
<feature type="domain" description="Non-reducing end beta-L-arabinofuranosidase-like GH127 catalytic" evidence="1">
    <location>
        <begin position="38"/>
        <end position="430"/>
    </location>
</feature>
<evidence type="ECO:0000259" key="2">
    <source>
        <dbReference type="Pfam" id="PF20736"/>
    </source>
</evidence>
<evidence type="ECO:0000259" key="3">
    <source>
        <dbReference type="Pfam" id="PF20737"/>
    </source>
</evidence>
<dbReference type="Proteomes" id="UP001174208">
    <property type="component" value="Unassembled WGS sequence"/>
</dbReference>
<gene>
    <name evidence="4" type="ORF">P5G50_07145</name>
</gene>
<evidence type="ECO:0000259" key="1">
    <source>
        <dbReference type="Pfam" id="PF07944"/>
    </source>
</evidence>
<reference evidence="4" key="1">
    <citation type="submission" date="2023-06" db="EMBL/GenBank/DDBJ databases">
        <title>MT1 and MT2 Draft Genomes of Novel Species.</title>
        <authorList>
            <person name="Venkateswaran K."/>
        </authorList>
    </citation>
    <scope>NUCLEOTIDE SEQUENCE</scope>
    <source>
        <strain evidence="4">F6_8S_P_1B</strain>
    </source>
</reference>
<feature type="domain" description="Non-reducing end beta-L-arabinofuranosidase-like GH127 middle" evidence="2">
    <location>
        <begin position="442"/>
        <end position="540"/>
    </location>
</feature>
<protein>
    <submittedName>
        <fullName evidence="4">Glycoside hydrolase family 127 protein</fullName>
    </submittedName>
</protein>
<organism evidence="4 5">
    <name type="scientific">Leifsonia williamsii</name>
    <dbReference type="NCBI Taxonomy" id="3035919"/>
    <lineage>
        <taxon>Bacteria</taxon>
        <taxon>Bacillati</taxon>
        <taxon>Actinomycetota</taxon>
        <taxon>Actinomycetes</taxon>
        <taxon>Micrococcales</taxon>
        <taxon>Microbacteriaceae</taxon>
        <taxon>Leifsonia</taxon>
    </lineage>
</organism>
<accession>A0ABT8KAZ5</accession>
<proteinExistence type="predicted"/>
<dbReference type="GO" id="GO:0016787">
    <property type="term" value="F:hydrolase activity"/>
    <property type="evidence" value="ECO:0007669"/>
    <property type="project" value="UniProtKB-KW"/>
</dbReference>
<dbReference type="RefSeq" id="WP_301212674.1">
    <property type="nucleotide sequence ID" value="NZ_JAROCF010000001.1"/>
</dbReference>
<dbReference type="InterPro" id="IPR049174">
    <property type="entry name" value="Beta-AFase-like"/>
</dbReference>
<sequence length="658" mass="71383">MTITDTDRAGAVAPGLRRAAAPAVPSSTLLRPLGLGEVAITGGFWGERQRTNAVGTLPHIEHWLEREGWLPNFDLAAAGALPEGRRGREFSDSEIYKYLEAVAWEIGRTGDPALEARFRAIVARVAAAQEPDGYLNTAFGRPGQPPRWTELEWGHELYCAGHLFQAAVARERTRPGDDDGLLGVAVRLADLICATFGDDGIRSVCGHPEVETALVELGRVTGEQRYLDQARLFIERRGSGVLGDIEWGRAYYQDDIPVREAEVLRGHAVRANYLASGAADVAAETADHGLQEALRRQWENTVARRTYITGGQGSHHQDEAFGDDFELPPDRAYSETCAGIASVQFSWRLLLAEGEARYADLVERTLYNVVATSPSHDGTAFYYANTLHRRTPGAPADPDVASPRAEASLRAPWFGVSCCPPNVARTLASLDAYLATASADGLQLHQYAPARIATTLDGGRRVELEVRTGYPLDGRVEVEALADSDGEWTLALRVPAWARGASVKVVSEGREVESATAEPGYAQVRRRFLAGDVVTLDLPLAPRFTWPDPRIDAVRGSVAVERGPVVYALESVDLGPLADDVADVVVDAAQQPALEDQDVVVRVRRREQPDREWPYDGVAESGGAAGGQADATAPVALVPYHAWAERGPSTMRVWLPVE</sequence>
<evidence type="ECO:0000313" key="4">
    <source>
        <dbReference type="EMBL" id="MDN4614227.1"/>
    </source>
</evidence>
<keyword evidence="4" id="KW-0378">Hydrolase</keyword>
<feature type="domain" description="Non-reducing end beta-L-arabinofuranosidase-like GH127 C-terminal" evidence="3">
    <location>
        <begin position="543"/>
        <end position="656"/>
    </location>
</feature>
<dbReference type="Pfam" id="PF20736">
    <property type="entry name" value="Glyco_hydro127M"/>
    <property type="match status" value="1"/>
</dbReference>